<feature type="region of interest" description="Disordered" evidence="1">
    <location>
        <begin position="38"/>
        <end position="86"/>
    </location>
</feature>
<evidence type="ECO:0000313" key="2">
    <source>
        <dbReference type="EMBL" id="OAA76054.1"/>
    </source>
</evidence>
<sequence>MLVKGFRVSVNAKVDTSVSQGQSGIAHATSLSFFVWPGAKGRGRSQSARRLSAAGGKESEPSAGSAGFASGYGGSVDNDRLEEKHYDGVYDEHNANGERSSATAFVKDAAGVLDVEPDAQE</sequence>
<organism evidence="2 3">
    <name type="scientific">Akanthomyces lecanii RCEF 1005</name>
    <dbReference type="NCBI Taxonomy" id="1081108"/>
    <lineage>
        <taxon>Eukaryota</taxon>
        <taxon>Fungi</taxon>
        <taxon>Dikarya</taxon>
        <taxon>Ascomycota</taxon>
        <taxon>Pezizomycotina</taxon>
        <taxon>Sordariomycetes</taxon>
        <taxon>Hypocreomycetidae</taxon>
        <taxon>Hypocreales</taxon>
        <taxon>Cordycipitaceae</taxon>
        <taxon>Akanthomyces</taxon>
        <taxon>Cordyceps confragosa</taxon>
    </lineage>
</organism>
<keyword evidence="3" id="KW-1185">Reference proteome</keyword>
<feature type="compositionally biased region" description="Basic and acidic residues" evidence="1">
    <location>
        <begin position="77"/>
        <end position="86"/>
    </location>
</feature>
<gene>
    <name evidence="2" type="ORF">LEL_05738</name>
</gene>
<evidence type="ECO:0000313" key="3">
    <source>
        <dbReference type="Proteomes" id="UP000076881"/>
    </source>
</evidence>
<proteinExistence type="predicted"/>
<comment type="caution">
    <text evidence="2">The sequence shown here is derived from an EMBL/GenBank/DDBJ whole genome shotgun (WGS) entry which is preliminary data.</text>
</comment>
<dbReference type="EMBL" id="AZHF01000004">
    <property type="protein sequence ID" value="OAA76054.1"/>
    <property type="molecule type" value="Genomic_DNA"/>
</dbReference>
<dbReference type="AlphaFoldDB" id="A0A168G5I7"/>
<protein>
    <submittedName>
        <fullName evidence="2">Uncharacterized protein</fullName>
    </submittedName>
</protein>
<reference evidence="2 3" key="1">
    <citation type="journal article" date="2016" name="Genome Biol. Evol.">
        <title>Divergent and convergent evolution of fungal pathogenicity.</title>
        <authorList>
            <person name="Shang Y."/>
            <person name="Xiao G."/>
            <person name="Zheng P."/>
            <person name="Cen K."/>
            <person name="Zhan S."/>
            <person name="Wang C."/>
        </authorList>
    </citation>
    <scope>NUCLEOTIDE SEQUENCE [LARGE SCALE GENOMIC DNA]</scope>
    <source>
        <strain evidence="2 3">RCEF 1005</strain>
    </source>
</reference>
<evidence type="ECO:0000256" key="1">
    <source>
        <dbReference type="SAM" id="MobiDB-lite"/>
    </source>
</evidence>
<accession>A0A168G5I7</accession>
<dbReference type="Proteomes" id="UP000076881">
    <property type="component" value="Unassembled WGS sequence"/>
</dbReference>
<name>A0A168G5I7_CORDF</name>